<comment type="caution">
    <text evidence="2">The sequence shown here is derived from an EMBL/GenBank/DDBJ whole genome shotgun (WGS) entry which is preliminary data.</text>
</comment>
<reference evidence="2 3" key="1">
    <citation type="submission" date="2019-04" db="EMBL/GenBank/DDBJ databases">
        <title>Natronospirillum operosus gen. nov., sp. nov., a haloalkaliphilic satellite isolated from decaying biomass of laboratory culture of cyanobacterium Geitlerinema sp. and proposal of Natronospirillaceae fam. nov. and Saccharospirillaceae fam. nov.</title>
        <authorList>
            <person name="Kevbrin V."/>
            <person name="Boltyanskaya Y."/>
            <person name="Koziaeva V."/>
            <person name="Grouzdev D.S."/>
            <person name="Park M."/>
            <person name="Cho J."/>
        </authorList>
    </citation>
    <scope>NUCLEOTIDE SEQUENCE [LARGE SCALE GENOMIC DNA]</scope>
    <source>
        <strain evidence="2 3">G-116</strain>
    </source>
</reference>
<evidence type="ECO:0000256" key="1">
    <source>
        <dbReference type="SAM" id="Phobius"/>
    </source>
</evidence>
<keyword evidence="1" id="KW-0472">Membrane</keyword>
<feature type="transmembrane region" description="Helical" evidence="1">
    <location>
        <begin position="56"/>
        <end position="82"/>
    </location>
</feature>
<keyword evidence="3" id="KW-1185">Reference proteome</keyword>
<feature type="transmembrane region" description="Helical" evidence="1">
    <location>
        <begin position="21"/>
        <end position="44"/>
    </location>
</feature>
<keyword evidence="1" id="KW-1133">Transmembrane helix</keyword>
<evidence type="ECO:0000313" key="2">
    <source>
        <dbReference type="EMBL" id="TGG90746.1"/>
    </source>
</evidence>
<keyword evidence="1" id="KW-0812">Transmembrane</keyword>
<dbReference type="Proteomes" id="UP000297475">
    <property type="component" value="Unassembled WGS sequence"/>
</dbReference>
<proteinExistence type="predicted"/>
<accession>A0A4Z0WAM5</accession>
<name>A0A4Z0WAM5_9GAMM</name>
<protein>
    <submittedName>
        <fullName evidence="2">Uncharacterized protein</fullName>
    </submittedName>
</protein>
<organism evidence="2 3">
    <name type="scientific">Natronospirillum operosum</name>
    <dbReference type="NCBI Taxonomy" id="2759953"/>
    <lineage>
        <taxon>Bacteria</taxon>
        <taxon>Pseudomonadati</taxon>
        <taxon>Pseudomonadota</taxon>
        <taxon>Gammaproteobacteria</taxon>
        <taxon>Oceanospirillales</taxon>
        <taxon>Natronospirillaceae</taxon>
        <taxon>Natronospirillum</taxon>
    </lineage>
</organism>
<sequence length="92" mass="10284">MTATPTRRLRDWLRRQASQAARHWSLFTSGSLLLMGGLFLIIMSERLLTPSLQQELVAALGVLIAAIGALRAIYGYLCIGLFKLLKYFLSDD</sequence>
<dbReference type="RefSeq" id="WP_135484626.1">
    <property type="nucleotide sequence ID" value="NZ_SRMF01000011.1"/>
</dbReference>
<evidence type="ECO:0000313" key="3">
    <source>
        <dbReference type="Proteomes" id="UP000297475"/>
    </source>
</evidence>
<gene>
    <name evidence="2" type="ORF">E4656_17580</name>
</gene>
<dbReference type="EMBL" id="SRMF01000011">
    <property type="protein sequence ID" value="TGG90746.1"/>
    <property type="molecule type" value="Genomic_DNA"/>
</dbReference>
<dbReference type="AlphaFoldDB" id="A0A4Z0WAM5"/>